<evidence type="ECO:0000313" key="3">
    <source>
        <dbReference type="Proteomes" id="UP000030765"/>
    </source>
</evidence>
<reference evidence="1 3" key="1">
    <citation type="journal article" date="2014" name="BMC Genomics">
        <title>Genome sequence of Anopheles sinensis provides insight into genetics basis of mosquito competence for malaria parasites.</title>
        <authorList>
            <person name="Zhou D."/>
            <person name="Zhang D."/>
            <person name="Ding G."/>
            <person name="Shi L."/>
            <person name="Hou Q."/>
            <person name="Ye Y."/>
            <person name="Xu Y."/>
            <person name="Zhou H."/>
            <person name="Xiong C."/>
            <person name="Li S."/>
            <person name="Yu J."/>
            <person name="Hong S."/>
            <person name="Yu X."/>
            <person name="Zou P."/>
            <person name="Chen C."/>
            <person name="Chang X."/>
            <person name="Wang W."/>
            <person name="Lv Y."/>
            <person name="Sun Y."/>
            <person name="Ma L."/>
            <person name="Shen B."/>
            <person name="Zhu C."/>
        </authorList>
    </citation>
    <scope>NUCLEOTIDE SEQUENCE [LARGE SCALE GENOMIC DNA]</scope>
</reference>
<reference evidence="2" key="2">
    <citation type="submission" date="2020-05" db="UniProtKB">
        <authorList>
            <consortium name="EnsemblMetazoa"/>
        </authorList>
    </citation>
    <scope>IDENTIFICATION</scope>
</reference>
<dbReference type="Proteomes" id="UP000030765">
    <property type="component" value="Unassembled WGS sequence"/>
</dbReference>
<dbReference type="VEuPathDB" id="VectorBase:ASIC005852"/>
<proteinExistence type="predicted"/>
<dbReference type="AlphaFoldDB" id="A0A084VKG0"/>
<name>A0A084VKG0_ANOSI</name>
<dbReference type="EnsemblMetazoa" id="ASIC005852-RA">
    <property type="protein sequence ID" value="ASIC005852-PA"/>
    <property type="gene ID" value="ASIC005852"/>
</dbReference>
<protein>
    <submittedName>
        <fullName evidence="1 2">Uncharacterized protein</fullName>
    </submittedName>
</protein>
<keyword evidence="3" id="KW-1185">Reference proteome</keyword>
<dbReference type="EMBL" id="KE524948">
    <property type="protein sequence ID" value="KFB38454.1"/>
    <property type="molecule type" value="Genomic_DNA"/>
</dbReference>
<sequence length="77" mass="7773">MWPPSVVCIPSVCKQTGPCFSGGHISRFAPVAKLGHAEPSLPLAVAGHFSASRAIPVSIASIMYGHGASWAAVSASG</sequence>
<dbReference type="EMBL" id="ATLV01014213">
    <property type="status" value="NOT_ANNOTATED_CDS"/>
    <property type="molecule type" value="Genomic_DNA"/>
</dbReference>
<organism evidence="1">
    <name type="scientific">Anopheles sinensis</name>
    <name type="common">Mosquito</name>
    <dbReference type="NCBI Taxonomy" id="74873"/>
    <lineage>
        <taxon>Eukaryota</taxon>
        <taxon>Metazoa</taxon>
        <taxon>Ecdysozoa</taxon>
        <taxon>Arthropoda</taxon>
        <taxon>Hexapoda</taxon>
        <taxon>Insecta</taxon>
        <taxon>Pterygota</taxon>
        <taxon>Neoptera</taxon>
        <taxon>Endopterygota</taxon>
        <taxon>Diptera</taxon>
        <taxon>Nematocera</taxon>
        <taxon>Culicoidea</taxon>
        <taxon>Culicidae</taxon>
        <taxon>Anophelinae</taxon>
        <taxon>Anopheles</taxon>
    </lineage>
</organism>
<accession>A0A084VKG0</accession>
<gene>
    <name evidence="1" type="ORF">ZHAS_00005852</name>
</gene>
<evidence type="ECO:0000313" key="2">
    <source>
        <dbReference type="EnsemblMetazoa" id="ASIC005852-PA"/>
    </source>
</evidence>
<evidence type="ECO:0000313" key="1">
    <source>
        <dbReference type="EMBL" id="KFB38454.1"/>
    </source>
</evidence>